<organism evidence="9 10">
    <name type="scientific">Extremus antarcticus</name>
    <dbReference type="NCBI Taxonomy" id="702011"/>
    <lineage>
        <taxon>Eukaryota</taxon>
        <taxon>Fungi</taxon>
        <taxon>Dikarya</taxon>
        <taxon>Ascomycota</taxon>
        <taxon>Pezizomycotina</taxon>
        <taxon>Dothideomycetes</taxon>
        <taxon>Dothideomycetidae</taxon>
        <taxon>Mycosphaerellales</taxon>
        <taxon>Extremaceae</taxon>
        <taxon>Extremus</taxon>
    </lineage>
</organism>
<evidence type="ECO:0000313" key="10">
    <source>
        <dbReference type="Proteomes" id="UP001271007"/>
    </source>
</evidence>
<evidence type="ECO:0000256" key="2">
    <source>
        <dbReference type="ARBA" id="ARBA00010992"/>
    </source>
</evidence>
<dbReference type="PANTHER" id="PTHR48022:SF72">
    <property type="entry name" value="MAJOR FACILITATOR SUPERFAMILY (MFS) PROFILE DOMAIN-CONTAINING PROTEIN-RELATED"/>
    <property type="match status" value="1"/>
</dbReference>
<dbReference type="PROSITE" id="PS50850">
    <property type="entry name" value="MFS"/>
    <property type="match status" value="1"/>
</dbReference>
<evidence type="ECO:0000256" key="1">
    <source>
        <dbReference type="ARBA" id="ARBA00004141"/>
    </source>
</evidence>
<feature type="region of interest" description="Disordered" evidence="6">
    <location>
        <begin position="373"/>
        <end position="396"/>
    </location>
</feature>
<feature type="transmembrane region" description="Helical" evidence="7">
    <location>
        <begin position="45"/>
        <end position="67"/>
    </location>
</feature>
<comment type="similarity">
    <text evidence="2">Belongs to the major facilitator superfamily. Sugar transporter (TC 2.A.1.1) family.</text>
</comment>
<feature type="transmembrane region" description="Helical" evidence="7">
    <location>
        <begin position="234"/>
        <end position="254"/>
    </location>
</feature>
<keyword evidence="4 7" id="KW-1133">Transmembrane helix</keyword>
<feature type="transmembrane region" description="Helical" evidence="7">
    <location>
        <begin position="137"/>
        <end position="157"/>
    </location>
</feature>
<dbReference type="GO" id="GO:0005351">
    <property type="term" value="F:carbohydrate:proton symporter activity"/>
    <property type="evidence" value="ECO:0007669"/>
    <property type="project" value="TreeGrafter"/>
</dbReference>
<feature type="transmembrane region" description="Helical" evidence="7">
    <location>
        <begin position="296"/>
        <end position="318"/>
    </location>
</feature>
<evidence type="ECO:0000256" key="6">
    <source>
        <dbReference type="SAM" id="MobiDB-lite"/>
    </source>
</evidence>
<accession>A0AAJ0DKE8</accession>
<feature type="transmembrane region" description="Helical" evidence="7">
    <location>
        <begin position="324"/>
        <end position="345"/>
    </location>
</feature>
<dbReference type="GO" id="GO:0016020">
    <property type="term" value="C:membrane"/>
    <property type="evidence" value="ECO:0007669"/>
    <property type="project" value="UniProtKB-SubCell"/>
</dbReference>
<feature type="transmembrane region" description="Helical" evidence="7">
    <location>
        <begin position="15"/>
        <end position="33"/>
    </location>
</feature>
<feature type="domain" description="Major facilitator superfamily (MFS) profile" evidence="8">
    <location>
        <begin position="1"/>
        <end position="349"/>
    </location>
</feature>
<name>A0AAJ0DKE8_9PEZI</name>
<evidence type="ECO:0000313" key="9">
    <source>
        <dbReference type="EMBL" id="KAK3051889.1"/>
    </source>
</evidence>
<keyword evidence="10" id="KW-1185">Reference proteome</keyword>
<evidence type="ECO:0000259" key="8">
    <source>
        <dbReference type="PROSITE" id="PS50850"/>
    </source>
</evidence>
<gene>
    <name evidence="9" type="ORF">LTR09_006843</name>
</gene>
<feature type="transmembrane region" description="Helical" evidence="7">
    <location>
        <begin position="203"/>
        <end position="222"/>
    </location>
</feature>
<dbReference type="InterPro" id="IPR005828">
    <property type="entry name" value="MFS_sugar_transport-like"/>
</dbReference>
<comment type="caution">
    <text evidence="9">The sequence shown here is derived from an EMBL/GenBank/DDBJ whole genome shotgun (WGS) entry which is preliminary data.</text>
</comment>
<keyword evidence="5 7" id="KW-0472">Membrane</keyword>
<feature type="transmembrane region" description="Helical" evidence="7">
    <location>
        <begin position="260"/>
        <end position="284"/>
    </location>
</feature>
<evidence type="ECO:0000256" key="7">
    <source>
        <dbReference type="SAM" id="Phobius"/>
    </source>
</evidence>
<evidence type="ECO:0000256" key="5">
    <source>
        <dbReference type="ARBA" id="ARBA00023136"/>
    </source>
</evidence>
<comment type="subcellular location">
    <subcellularLocation>
        <location evidence="1">Membrane</location>
        <topology evidence="1">Multi-pass membrane protein</topology>
    </subcellularLocation>
</comment>
<reference evidence="9" key="1">
    <citation type="submission" date="2023-04" db="EMBL/GenBank/DDBJ databases">
        <title>Black Yeasts Isolated from many extreme environments.</title>
        <authorList>
            <person name="Coleine C."/>
            <person name="Stajich J.E."/>
            <person name="Selbmann L."/>
        </authorList>
    </citation>
    <scope>NUCLEOTIDE SEQUENCE</scope>
    <source>
        <strain evidence="9">CCFEE 5312</strain>
    </source>
</reference>
<dbReference type="PANTHER" id="PTHR48022">
    <property type="entry name" value="PLASTIDIC GLUCOSE TRANSPORTER 4"/>
    <property type="match status" value="1"/>
</dbReference>
<dbReference type="SUPFAM" id="SSF103473">
    <property type="entry name" value="MFS general substrate transporter"/>
    <property type="match status" value="1"/>
</dbReference>
<dbReference type="EMBL" id="JAWDJX010000023">
    <property type="protein sequence ID" value="KAK3051889.1"/>
    <property type="molecule type" value="Genomic_DNA"/>
</dbReference>
<dbReference type="Gene3D" id="1.20.1250.20">
    <property type="entry name" value="MFS general substrate transporter like domains"/>
    <property type="match status" value="1"/>
</dbReference>
<dbReference type="InterPro" id="IPR020846">
    <property type="entry name" value="MFS_dom"/>
</dbReference>
<keyword evidence="3 7" id="KW-0812">Transmembrane</keyword>
<proteinExistence type="inferred from homology"/>
<dbReference type="Proteomes" id="UP001271007">
    <property type="component" value="Unassembled WGS sequence"/>
</dbReference>
<dbReference type="AlphaFoldDB" id="A0AAJ0DKE8"/>
<dbReference type="InterPro" id="IPR050360">
    <property type="entry name" value="MFS_Sugar_Transporters"/>
</dbReference>
<dbReference type="InterPro" id="IPR036259">
    <property type="entry name" value="MFS_trans_sf"/>
</dbReference>
<evidence type="ECO:0000256" key="4">
    <source>
        <dbReference type="ARBA" id="ARBA00022989"/>
    </source>
</evidence>
<protein>
    <recommendedName>
        <fullName evidence="8">Major facilitator superfamily (MFS) profile domain-containing protein</fullName>
    </recommendedName>
</protein>
<evidence type="ECO:0000256" key="3">
    <source>
        <dbReference type="ARBA" id="ARBA00022692"/>
    </source>
</evidence>
<dbReference type="Pfam" id="PF00083">
    <property type="entry name" value="Sugar_tr"/>
    <property type="match status" value="2"/>
</dbReference>
<sequence>MYQSELSKKEYRGRLVSWEIWFIGVGIVGAYWIDYGFSYVDSQAAWRTPIGIQLIFAIVVTGVVFLCPESPRWLAKKGRYDEAVDVLCRVHDLQPTDQYIVEEMEAIRATIEMETSEGNSKFSALFKNDKLQTRRRVILAYFVLFMNQMGGISMPSVPSTSIWSYTASPLRLHEAQSNANQAHIDMPSVLVTNVGLSRHSSQLIAGFVELMFIVGNTLPALALDRMGRRRTMMIGCALLAICMMMITILLSIGQKATSSAAIAFFFLYMLIFGATINVVPWVYGPEILPLEARTRGTAISVSAHWTWNFFIVMMTPVLINSIGWRTYIIFTCTNAAFVPVIFFFYPETSNVSLEDIDKIFLPAEMQDYASRHNSVVGHDGSNSSKGDVTTHLEKGE</sequence>